<feature type="transmembrane region" description="Helical" evidence="5">
    <location>
        <begin position="641"/>
        <end position="661"/>
    </location>
</feature>
<dbReference type="EMBL" id="FNJB01000021">
    <property type="protein sequence ID" value="SDP89787.1"/>
    <property type="molecule type" value="Genomic_DNA"/>
</dbReference>
<evidence type="ECO:0000256" key="3">
    <source>
        <dbReference type="ARBA" id="ARBA00022679"/>
    </source>
</evidence>
<dbReference type="InterPro" id="IPR011330">
    <property type="entry name" value="Glyco_hydro/deAcase_b/a-brl"/>
</dbReference>
<dbReference type="Proteomes" id="UP000199651">
    <property type="component" value="Unassembled WGS sequence"/>
</dbReference>
<dbReference type="PANTHER" id="PTHR43630">
    <property type="entry name" value="POLY-BETA-1,6-N-ACETYL-D-GLUCOSAMINE SYNTHASE"/>
    <property type="match status" value="1"/>
</dbReference>
<keyword evidence="2" id="KW-0328">Glycosyltransferase</keyword>
<evidence type="ECO:0000313" key="7">
    <source>
        <dbReference type="EMBL" id="SDP89787.1"/>
    </source>
</evidence>
<evidence type="ECO:0000256" key="4">
    <source>
        <dbReference type="SAM" id="MobiDB-lite"/>
    </source>
</evidence>
<keyword evidence="5" id="KW-0472">Membrane</keyword>
<dbReference type="InterPro" id="IPR029044">
    <property type="entry name" value="Nucleotide-diphossugar_trans"/>
</dbReference>
<evidence type="ECO:0000256" key="1">
    <source>
        <dbReference type="ARBA" id="ARBA00006739"/>
    </source>
</evidence>
<organism evidence="7 8">
    <name type="scientific">Actinokineospora alba</name>
    <dbReference type="NCBI Taxonomy" id="504798"/>
    <lineage>
        <taxon>Bacteria</taxon>
        <taxon>Bacillati</taxon>
        <taxon>Actinomycetota</taxon>
        <taxon>Actinomycetes</taxon>
        <taxon>Pseudonocardiales</taxon>
        <taxon>Pseudonocardiaceae</taxon>
        <taxon>Actinokineospora</taxon>
    </lineage>
</organism>
<accession>A0A1H0WGL9</accession>
<feature type="domain" description="NodB homology" evidence="6">
    <location>
        <begin position="55"/>
        <end position="242"/>
    </location>
</feature>
<gene>
    <name evidence="7" type="ORF">SAMN05192558_12144</name>
</gene>
<keyword evidence="3 7" id="KW-0808">Transferase</keyword>
<dbReference type="AlphaFoldDB" id="A0A1H0WGL9"/>
<dbReference type="GO" id="GO:0016810">
    <property type="term" value="F:hydrolase activity, acting on carbon-nitrogen (but not peptide) bonds"/>
    <property type="evidence" value="ECO:0007669"/>
    <property type="project" value="InterPro"/>
</dbReference>
<name>A0A1H0WGL9_9PSEU</name>
<protein>
    <submittedName>
        <fullName evidence="7">Glycosyltransferase, catalytic subunit of cellulose synthase and poly-beta-1,6-N-acetylglucosamine synthase</fullName>
    </submittedName>
</protein>
<dbReference type="Gene3D" id="3.20.20.370">
    <property type="entry name" value="Glycoside hydrolase/deacetylase"/>
    <property type="match status" value="1"/>
</dbReference>
<dbReference type="PANTHER" id="PTHR43630:SF1">
    <property type="entry name" value="POLY-BETA-1,6-N-ACETYL-D-GLUCOSAMINE SYNTHASE"/>
    <property type="match status" value="1"/>
</dbReference>
<dbReference type="GO" id="GO:0005975">
    <property type="term" value="P:carbohydrate metabolic process"/>
    <property type="evidence" value="ECO:0007669"/>
    <property type="project" value="InterPro"/>
</dbReference>
<dbReference type="Gene3D" id="3.90.550.10">
    <property type="entry name" value="Spore Coat Polysaccharide Biosynthesis Protein SpsA, Chain A"/>
    <property type="match status" value="1"/>
</dbReference>
<dbReference type="SUPFAM" id="SSF53448">
    <property type="entry name" value="Nucleotide-diphospho-sugar transferases"/>
    <property type="match status" value="1"/>
</dbReference>
<comment type="similarity">
    <text evidence="1">Belongs to the glycosyltransferase 2 family.</text>
</comment>
<dbReference type="Pfam" id="PF01522">
    <property type="entry name" value="Polysacc_deac_1"/>
    <property type="match status" value="1"/>
</dbReference>
<feature type="region of interest" description="Disordered" evidence="4">
    <location>
        <begin position="15"/>
        <end position="51"/>
    </location>
</feature>
<dbReference type="InterPro" id="IPR002509">
    <property type="entry name" value="NODB_dom"/>
</dbReference>
<evidence type="ECO:0000313" key="8">
    <source>
        <dbReference type="Proteomes" id="UP000199651"/>
    </source>
</evidence>
<feature type="transmembrane region" description="Helical" evidence="5">
    <location>
        <begin position="600"/>
        <end position="620"/>
    </location>
</feature>
<dbReference type="STRING" id="504798.SAMN05421871_101624"/>
<keyword evidence="5" id="KW-1133">Transmembrane helix</keyword>
<feature type="transmembrane region" description="Helical" evidence="5">
    <location>
        <begin position="568"/>
        <end position="594"/>
    </location>
</feature>
<proteinExistence type="inferred from homology"/>
<dbReference type="PROSITE" id="PS51677">
    <property type="entry name" value="NODB"/>
    <property type="match status" value="1"/>
</dbReference>
<evidence type="ECO:0000256" key="5">
    <source>
        <dbReference type="SAM" id="Phobius"/>
    </source>
</evidence>
<dbReference type="CDD" id="cd06423">
    <property type="entry name" value="CESA_like"/>
    <property type="match status" value="1"/>
</dbReference>
<dbReference type="SUPFAM" id="SSF88713">
    <property type="entry name" value="Glycoside hydrolase/deacetylase"/>
    <property type="match status" value="1"/>
</dbReference>
<keyword evidence="5" id="KW-0812">Transmembrane</keyword>
<dbReference type="GO" id="GO:0016757">
    <property type="term" value="F:glycosyltransferase activity"/>
    <property type="evidence" value="ECO:0007669"/>
    <property type="project" value="UniProtKB-KW"/>
</dbReference>
<dbReference type="Pfam" id="PF13641">
    <property type="entry name" value="Glyco_tranf_2_3"/>
    <property type="match status" value="1"/>
</dbReference>
<evidence type="ECO:0000256" key="2">
    <source>
        <dbReference type="ARBA" id="ARBA00022676"/>
    </source>
</evidence>
<reference evidence="8" key="1">
    <citation type="submission" date="2016-10" db="EMBL/GenBank/DDBJ databases">
        <authorList>
            <person name="Varghese N."/>
            <person name="Submissions S."/>
        </authorList>
    </citation>
    <scope>NUCLEOTIDE SEQUENCE [LARGE SCALE GENOMIC DNA]</scope>
    <source>
        <strain evidence="8">IBRC-M 10655</strain>
    </source>
</reference>
<evidence type="ECO:0000259" key="6">
    <source>
        <dbReference type="PROSITE" id="PS51677"/>
    </source>
</evidence>
<sequence length="682" mass="73392">MAGLLTVQAVMNGGLGAEGASPNGTANNVPAAAREGGAVIDPRGDTPVTVGPKDKMLALTFDDGPDPEWTPKILETLARHNVRATFFITGASAAKHPGLVEEIILRGHEVGHHTTTHTDLRTAGESRTWMELRATDLALAWTANRTTALVRPPYAATPESVDDLAWQSARRLGADGRLVVLSDLDSQDWRKPGVDAIVANSTPRDDRGAILLMHDAGGDRSETVAALDRLIPDLHARGWTIGTVSTTTGLQDSGAVPGLLAQLGGLLLVGIVQLAEFVAGSLEVVLIAATAVAALRTLLVLLTTGMHVRRVRGKRLRPVRYPVTVLVPAYNEAKGIEATLRSILRSRHPLEVIVIDDGSTDATARVVRDLALPRVRLIRQANAGKAAALNTGVAAARTELIVMVDGDTVLEEDAVATLAAHFADPTIGAVSGNAKVGNRGGVLGRWQHIEYVIGFNLDRRMYDVLQCMPTVPGAIGAFRRSAVLEVGGVGEDTLAEDTDLTMALERDGWRVIYAEGAVAWTEAPATLGQLWKQRYRWCYGTLQAVWKHRRAVIEPGQSGKLGRRGLPYLLLFQVLLPVLAPIVDVAAVFGLLAGDAKTTVLTWLGFLLMQAIPAVIAFRLDGERLGPLWALPLQQFVYRQLMYLVVIQSLATAVSGVRLPWHKLERRGQHLAFVGQDSEHRH</sequence>
<keyword evidence="8" id="KW-1185">Reference proteome</keyword>